<dbReference type="Pfam" id="PF13340">
    <property type="entry name" value="DUF4096"/>
    <property type="match status" value="1"/>
</dbReference>
<reference evidence="2 3" key="1">
    <citation type="submission" date="2020-08" db="EMBL/GenBank/DDBJ databases">
        <title>Amycolatopsis sp. nov. DR6-1 isolated from Dendrobium heterocarpum.</title>
        <authorList>
            <person name="Tedsree N."/>
            <person name="Kuncharoen N."/>
            <person name="Likhitwitayawuid K."/>
            <person name="Tanasupawat S."/>
        </authorList>
    </citation>
    <scope>NUCLEOTIDE SEQUENCE [LARGE SCALE GENOMIC DNA]</scope>
    <source>
        <strain evidence="2 3">DR6-1</strain>
    </source>
</reference>
<dbReference type="EMBL" id="JACGZW010000002">
    <property type="protein sequence ID" value="MBB1152501.1"/>
    <property type="molecule type" value="Genomic_DNA"/>
</dbReference>
<dbReference type="InterPro" id="IPR025161">
    <property type="entry name" value="IS402-like_dom"/>
</dbReference>
<dbReference type="Proteomes" id="UP000526734">
    <property type="component" value="Unassembled WGS sequence"/>
</dbReference>
<gene>
    <name evidence="2" type="ORF">H4281_05120</name>
</gene>
<organism evidence="2 3">
    <name type="scientific">Amycolatopsis dendrobii</name>
    <dbReference type="NCBI Taxonomy" id="2760662"/>
    <lineage>
        <taxon>Bacteria</taxon>
        <taxon>Bacillati</taxon>
        <taxon>Actinomycetota</taxon>
        <taxon>Actinomycetes</taxon>
        <taxon>Pseudonocardiales</taxon>
        <taxon>Pseudonocardiaceae</taxon>
        <taxon>Amycolatopsis</taxon>
    </lineage>
</organism>
<protein>
    <submittedName>
        <fullName evidence="2">Transposase</fullName>
    </submittedName>
</protein>
<name>A0A7W3Z8L1_9PSEU</name>
<dbReference type="RefSeq" id="WP_182889714.1">
    <property type="nucleotide sequence ID" value="NZ_JACGZW010000002.1"/>
</dbReference>
<evidence type="ECO:0000259" key="1">
    <source>
        <dbReference type="Pfam" id="PF13340"/>
    </source>
</evidence>
<evidence type="ECO:0000313" key="3">
    <source>
        <dbReference type="Proteomes" id="UP000526734"/>
    </source>
</evidence>
<dbReference type="AlphaFoldDB" id="A0A7W3Z8L1"/>
<accession>A0A7W3Z8L1</accession>
<feature type="domain" description="Insertion element IS402-like" evidence="1">
    <location>
        <begin position="183"/>
        <end position="258"/>
    </location>
</feature>
<proteinExistence type="predicted"/>
<comment type="caution">
    <text evidence="2">The sequence shown here is derived from an EMBL/GenBank/DDBJ whole genome shotgun (WGS) entry which is preliminary data.</text>
</comment>
<evidence type="ECO:0000313" key="2">
    <source>
        <dbReference type="EMBL" id="MBB1152501.1"/>
    </source>
</evidence>
<keyword evidence="3" id="KW-1185">Reference proteome</keyword>
<sequence length="288" mass="31945">MQYELLANHLDPTFGNIYDLGVPGNGAQGWTAELRAAASEYLSAGLPSDVLPWLQELSAIGPEHSDEGWTDELIDTYDPGELGWLVRRAAVAAVPSLGELLEGRSDWGVPAEDMKADVATWLDVHATHDQLMELADRVGYVKEASPSSDYELLPDGFDIAEQASPPELLRVWESVTASAVTDLTDSEWDILCSCFPPRRGGGRYRTYELEARRQAFDAVRFKMANSVPWSAVPWRYGKPPMPYFNFRRYARDGLFESLAKSLPVGEDTRRLSQWVNSLADGAADDTKS</sequence>